<keyword evidence="4" id="KW-1133">Transmembrane helix</keyword>
<evidence type="ECO:0000256" key="4">
    <source>
        <dbReference type="SAM" id="Phobius"/>
    </source>
</evidence>
<evidence type="ECO:0000313" key="6">
    <source>
        <dbReference type="Proteomes" id="UP000472827"/>
    </source>
</evidence>
<keyword evidence="3" id="KW-0281">Fimbrium</keyword>
<sequence>MKRQSGFTLIELMIVVAIVAILAAIALPAYQNYTKKAKMTEVASATGKYKTAVEVCYQTNGTSCATTDVQTASAATATQGNVTIAVTGGATAAWVITATPTASAAAGVLAPLTTSDQFILTSSIPDTAGNLPLTWTGDCSTSAVDYCPGK</sequence>
<keyword evidence="2" id="KW-0488">Methylation</keyword>
<dbReference type="InterPro" id="IPR001082">
    <property type="entry name" value="Pilin"/>
</dbReference>
<evidence type="ECO:0000256" key="2">
    <source>
        <dbReference type="ARBA" id="ARBA00022481"/>
    </source>
</evidence>
<dbReference type="Gene3D" id="3.30.700.10">
    <property type="entry name" value="Glycoprotein, Type 4 Pilin"/>
    <property type="match status" value="1"/>
</dbReference>
<comment type="similarity">
    <text evidence="1 3">Belongs to the N-Me-Phe pilin family.</text>
</comment>
<evidence type="ECO:0000256" key="1">
    <source>
        <dbReference type="ARBA" id="ARBA00005233"/>
    </source>
</evidence>
<evidence type="ECO:0000256" key="3">
    <source>
        <dbReference type="RuleBase" id="RU000389"/>
    </source>
</evidence>
<keyword evidence="4" id="KW-0472">Membrane</keyword>
<dbReference type="PANTHER" id="PTHR30093:SF34">
    <property type="entry name" value="PREPILIN PEPTIDASE-DEPENDENT PROTEIN D"/>
    <property type="match status" value="1"/>
</dbReference>
<reference evidence="5 6" key="1">
    <citation type="submission" date="2020-02" db="EMBL/GenBank/DDBJ databases">
        <title>Genome sequencing of Aeromonas rivipollensis.</title>
        <authorList>
            <person name="Fono-Tamo Ubani E.K."/>
            <person name="Lekota K.E."/>
        </authorList>
    </citation>
    <scope>NUCLEOTIDE SEQUENCE [LARGE SCALE GENOMIC DNA]</scope>
    <source>
        <strain evidence="5 6">G78</strain>
    </source>
</reference>
<dbReference type="InterPro" id="IPR012902">
    <property type="entry name" value="N_methyl_site"/>
</dbReference>
<dbReference type="Proteomes" id="UP000472827">
    <property type="component" value="Unassembled WGS sequence"/>
</dbReference>
<name>A0ABX0D842_9GAMM</name>
<dbReference type="SUPFAM" id="SSF54523">
    <property type="entry name" value="Pili subunits"/>
    <property type="match status" value="1"/>
</dbReference>
<accession>A0ABX0D842</accession>
<feature type="transmembrane region" description="Helical" evidence="4">
    <location>
        <begin position="6"/>
        <end position="30"/>
    </location>
</feature>
<comment type="caution">
    <text evidence="5">The sequence shown here is derived from an EMBL/GenBank/DDBJ whole genome shotgun (WGS) entry which is preliminary data.</text>
</comment>
<keyword evidence="4" id="KW-0812">Transmembrane</keyword>
<evidence type="ECO:0000313" key="5">
    <source>
        <dbReference type="EMBL" id="NEX90764.1"/>
    </source>
</evidence>
<dbReference type="Pfam" id="PF07963">
    <property type="entry name" value="N_methyl"/>
    <property type="match status" value="1"/>
</dbReference>
<keyword evidence="6" id="KW-1185">Reference proteome</keyword>
<dbReference type="NCBIfam" id="TIGR02532">
    <property type="entry name" value="IV_pilin_GFxxxE"/>
    <property type="match status" value="1"/>
</dbReference>
<dbReference type="PANTHER" id="PTHR30093">
    <property type="entry name" value="GENERAL SECRETION PATHWAY PROTEIN G"/>
    <property type="match status" value="1"/>
</dbReference>
<gene>
    <name evidence="5" type="ORF">G4923_19050</name>
</gene>
<proteinExistence type="inferred from homology"/>
<dbReference type="RefSeq" id="WP_163137997.1">
    <property type="nucleotide sequence ID" value="NZ_JAAILA010000036.1"/>
</dbReference>
<dbReference type="PROSITE" id="PS00409">
    <property type="entry name" value="PROKAR_NTER_METHYL"/>
    <property type="match status" value="1"/>
</dbReference>
<organism evidence="5 6">
    <name type="scientific">Aeromonas rivipollensis</name>
    <dbReference type="NCBI Taxonomy" id="948519"/>
    <lineage>
        <taxon>Bacteria</taxon>
        <taxon>Pseudomonadati</taxon>
        <taxon>Pseudomonadota</taxon>
        <taxon>Gammaproteobacteria</taxon>
        <taxon>Aeromonadales</taxon>
        <taxon>Aeromonadaceae</taxon>
        <taxon>Aeromonas</taxon>
    </lineage>
</organism>
<dbReference type="InterPro" id="IPR045584">
    <property type="entry name" value="Pilin-like"/>
</dbReference>
<protein>
    <submittedName>
        <fullName evidence="5">Prepilin-type N-terminal cleavage/methylation domain-containing protein</fullName>
    </submittedName>
</protein>
<dbReference type="EMBL" id="JAAILA010000036">
    <property type="protein sequence ID" value="NEX90764.1"/>
    <property type="molecule type" value="Genomic_DNA"/>
</dbReference>
<dbReference type="Pfam" id="PF00114">
    <property type="entry name" value="Pilin"/>
    <property type="match status" value="1"/>
</dbReference>